<protein>
    <submittedName>
        <fullName evidence="1">Uncharacterized protein</fullName>
    </submittedName>
</protein>
<evidence type="ECO:0000313" key="2">
    <source>
        <dbReference type="Proteomes" id="UP000828251"/>
    </source>
</evidence>
<dbReference type="OrthoDB" id="1000879at2759"/>
<comment type="caution">
    <text evidence="1">The sequence shown here is derived from an EMBL/GenBank/DDBJ whole genome shotgun (WGS) entry which is preliminary data.</text>
</comment>
<dbReference type="PANTHER" id="PTHR10775">
    <property type="entry name" value="OS08G0208400 PROTEIN"/>
    <property type="match status" value="1"/>
</dbReference>
<reference evidence="1 2" key="1">
    <citation type="journal article" date="2021" name="Plant Biotechnol. J.">
        <title>Multi-omics assisted identification of the key and species-specific regulatory components of drought-tolerant mechanisms in Gossypium stocksii.</title>
        <authorList>
            <person name="Yu D."/>
            <person name="Ke L."/>
            <person name="Zhang D."/>
            <person name="Wu Y."/>
            <person name="Sun Y."/>
            <person name="Mei J."/>
            <person name="Sun J."/>
            <person name="Sun Y."/>
        </authorList>
    </citation>
    <scope>NUCLEOTIDE SEQUENCE [LARGE SCALE GENOMIC DNA]</scope>
    <source>
        <strain evidence="2">cv. E1</strain>
        <tissue evidence="1">Leaf</tissue>
    </source>
</reference>
<dbReference type="InterPro" id="IPR004242">
    <property type="entry name" value="Transposase_21"/>
</dbReference>
<dbReference type="Pfam" id="PF02992">
    <property type="entry name" value="Transposase_21"/>
    <property type="match status" value="1"/>
</dbReference>
<dbReference type="AlphaFoldDB" id="A0A9D3V7J8"/>
<feature type="non-terminal residue" evidence="1">
    <location>
        <position position="202"/>
    </location>
</feature>
<name>A0A9D3V7J8_9ROSI</name>
<accession>A0A9D3V7J8</accession>
<sequence length="202" mass="23501">MKGMLWDTFNMHCHGLQSFPPEIIAFDDCDIGGNAFTETGRSVLDEELNGEAAKFYKNIEDVNEDEALLWTINDFLAYANLSGWSTKGHYACPCCTAQTCSKWLYNGKKFSYMGHHQCYGKMNQPPNMQTKRRLRETYVDWQIDDESDKEDDPNEADLWKKRINMRIRRDLHPQLLPNRKSQLPPSIFAMSKKEKEVFCTVL</sequence>
<proteinExistence type="predicted"/>
<dbReference type="Proteomes" id="UP000828251">
    <property type="component" value="Unassembled WGS sequence"/>
</dbReference>
<keyword evidence="2" id="KW-1185">Reference proteome</keyword>
<organism evidence="1 2">
    <name type="scientific">Gossypium stocksii</name>
    <dbReference type="NCBI Taxonomy" id="47602"/>
    <lineage>
        <taxon>Eukaryota</taxon>
        <taxon>Viridiplantae</taxon>
        <taxon>Streptophyta</taxon>
        <taxon>Embryophyta</taxon>
        <taxon>Tracheophyta</taxon>
        <taxon>Spermatophyta</taxon>
        <taxon>Magnoliopsida</taxon>
        <taxon>eudicotyledons</taxon>
        <taxon>Gunneridae</taxon>
        <taxon>Pentapetalae</taxon>
        <taxon>rosids</taxon>
        <taxon>malvids</taxon>
        <taxon>Malvales</taxon>
        <taxon>Malvaceae</taxon>
        <taxon>Malvoideae</taxon>
        <taxon>Gossypium</taxon>
    </lineage>
</organism>
<dbReference type="EMBL" id="JAIQCV010000008">
    <property type="protein sequence ID" value="KAH1073116.1"/>
    <property type="molecule type" value="Genomic_DNA"/>
</dbReference>
<gene>
    <name evidence="1" type="ORF">J1N35_025444</name>
</gene>
<dbReference type="PANTHER" id="PTHR10775:SF173">
    <property type="match status" value="1"/>
</dbReference>
<evidence type="ECO:0000313" key="1">
    <source>
        <dbReference type="EMBL" id="KAH1073116.1"/>
    </source>
</evidence>